<evidence type="ECO:0000256" key="9">
    <source>
        <dbReference type="ARBA" id="ARBA00022884"/>
    </source>
</evidence>
<evidence type="ECO:0000259" key="14">
    <source>
        <dbReference type="PROSITE" id="PS51686"/>
    </source>
</evidence>
<dbReference type="PANTHER" id="PTHR22807">
    <property type="entry name" value="NOP2 YEAST -RELATED NOL1/NOP2/FMU SUN DOMAIN-CONTAINING"/>
    <property type="match status" value="1"/>
</dbReference>
<dbReference type="Gene3D" id="3.30.70.1170">
    <property type="entry name" value="Sun protein, domain 3"/>
    <property type="match status" value="1"/>
</dbReference>
<protein>
    <recommendedName>
        <fullName evidence="3">16S rRNA (cytosine(967)-C(5))-methyltransferase</fullName>
        <ecNumber evidence="3">2.1.1.176</ecNumber>
    </recommendedName>
    <alternativeName>
        <fullName evidence="10">16S rRNA m5C967 methyltransferase</fullName>
    </alternativeName>
    <alternativeName>
        <fullName evidence="11">rRNA (cytosine-C(5)-)-methyltransferase RsmB</fullName>
    </alternativeName>
</protein>
<dbReference type="EC" id="2.1.1.176" evidence="3"/>
<feature type="active site" description="Nucleophile" evidence="13">
    <location>
        <position position="379"/>
    </location>
</feature>
<feature type="binding site" evidence="13">
    <location>
        <position position="326"/>
    </location>
    <ligand>
        <name>S-adenosyl-L-methionine</name>
        <dbReference type="ChEBI" id="CHEBI:59789"/>
    </ligand>
</feature>
<dbReference type="InterPro" id="IPR006027">
    <property type="entry name" value="NusB_RsmB_TIM44"/>
</dbReference>
<dbReference type="GO" id="GO:0003723">
    <property type="term" value="F:RNA binding"/>
    <property type="evidence" value="ECO:0007669"/>
    <property type="project" value="UniProtKB-UniRule"/>
</dbReference>
<comment type="similarity">
    <text evidence="13">Belongs to the class I-like SAM-binding methyltransferase superfamily. RsmB/NOP family.</text>
</comment>
<comment type="function">
    <text evidence="1">Specifically methylates the cytosine at position 967 (m5C967) of 16S rRNA.</text>
</comment>
<evidence type="ECO:0000256" key="13">
    <source>
        <dbReference type="PROSITE-ProRule" id="PRU01023"/>
    </source>
</evidence>
<dbReference type="InterPro" id="IPR029063">
    <property type="entry name" value="SAM-dependent_MTases_sf"/>
</dbReference>
<dbReference type="SUPFAM" id="SSF53335">
    <property type="entry name" value="S-adenosyl-L-methionine-dependent methyltransferases"/>
    <property type="match status" value="1"/>
</dbReference>
<sequence>MENLRSQIIKALARIEKGSYSTLLLGSYLKEISDQRDKNLFTEIFYGVIRHKLYLDYIIKHFSNRSLEKMDKEVLLGLRVGIYQLLFLDKIPARAAIYESVEAVKLLLNKKGAVAFVNGILRNVNRKKAELLVIDREKSPLRHFSIHYSYPEWMVKRFIEQYGIETAEKIIKAGNKRAEVIYRHNSLKMSKEEFLASLEKEGFKFKESFVPGFYNLLNASNPVDTEVFKKGGAYIQGTSAGLASLLLEPKKNMDVLDLAAAPGGKTTHLAMLMENTGQIKALDINPTRLKLIRENLQRLGVSNVSLEAADAAEYQSEKKYDRILADLPCSGLGLISAKPEIKWQKKEEDIKKMAELQYRILTNNIDKLKNEGLLLYSTCTLTREENQLLIDKILAENSSLELLDLSEKVKKITGLEIKSNAYLEILPGLVDSEGFFYALLKKRSVN</sequence>
<evidence type="ECO:0000256" key="8">
    <source>
        <dbReference type="ARBA" id="ARBA00022691"/>
    </source>
</evidence>
<dbReference type="InterPro" id="IPR049560">
    <property type="entry name" value="MeTrfase_RsmB-F_NOP2_cat"/>
</dbReference>
<dbReference type="Gene3D" id="1.10.940.10">
    <property type="entry name" value="NusB-like"/>
    <property type="match status" value="1"/>
</dbReference>
<dbReference type="InterPro" id="IPR004573">
    <property type="entry name" value="rRNA_ssu_MeTfrase_B"/>
</dbReference>
<dbReference type="GO" id="GO:0005737">
    <property type="term" value="C:cytoplasm"/>
    <property type="evidence" value="ECO:0007669"/>
    <property type="project" value="UniProtKB-SubCell"/>
</dbReference>
<reference evidence="15 16" key="1">
    <citation type="submission" date="2021-10" db="EMBL/GenBank/DDBJ databases">
        <authorList>
            <person name="Grouzdev D.S."/>
            <person name="Pantiukh K.S."/>
            <person name="Krutkina M.S."/>
        </authorList>
    </citation>
    <scope>NUCLEOTIDE SEQUENCE [LARGE SCALE GENOMIC DNA]</scope>
    <source>
        <strain evidence="15 16">Z-7514</strain>
    </source>
</reference>
<gene>
    <name evidence="15" type="primary">rsmB</name>
    <name evidence="15" type="ORF">LJ207_05460</name>
</gene>
<evidence type="ECO:0000256" key="4">
    <source>
        <dbReference type="ARBA" id="ARBA00022490"/>
    </source>
</evidence>
<evidence type="ECO:0000256" key="10">
    <source>
        <dbReference type="ARBA" id="ARBA00030399"/>
    </source>
</evidence>
<keyword evidence="16" id="KW-1185">Reference proteome</keyword>
<feature type="domain" description="SAM-dependent MTase RsmB/NOP-type" evidence="14">
    <location>
        <begin position="170"/>
        <end position="443"/>
    </location>
</feature>
<accession>A0AAW4WUK1</accession>
<evidence type="ECO:0000256" key="2">
    <source>
        <dbReference type="ARBA" id="ARBA00004496"/>
    </source>
</evidence>
<comment type="caution">
    <text evidence="15">The sequence shown here is derived from an EMBL/GenBank/DDBJ whole genome shotgun (WGS) entry which is preliminary data.</text>
</comment>
<dbReference type="PRINTS" id="PR02008">
    <property type="entry name" value="RCMTFAMILY"/>
</dbReference>
<keyword evidence="4" id="KW-0963">Cytoplasm</keyword>
<evidence type="ECO:0000256" key="6">
    <source>
        <dbReference type="ARBA" id="ARBA00022603"/>
    </source>
</evidence>
<dbReference type="PANTHER" id="PTHR22807:SF53">
    <property type="entry name" value="RIBOSOMAL RNA SMALL SUBUNIT METHYLTRANSFERASE B-RELATED"/>
    <property type="match status" value="1"/>
</dbReference>
<organism evidence="15 16">
    <name type="scientific">Halanaerobium polyolivorans</name>
    <dbReference type="NCBI Taxonomy" id="2886943"/>
    <lineage>
        <taxon>Bacteria</taxon>
        <taxon>Bacillati</taxon>
        <taxon>Bacillota</taxon>
        <taxon>Clostridia</taxon>
        <taxon>Halanaerobiales</taxon>
        <taxon>Halanaerobiaceae</taxon>
        <taxon>Halanaerobium</taxon>
    </lineage>
</organism>
<dbReference type="InterPro" id="IPR035926">
    <property type="entry name" value="NusB-like_sf"/>
</dbReference>
<evidence type="ECO:0000256" key="3">
    <source>
        <dbReference type="ARBA" id="ARBA00012140"/>
    </source>
</evidence>
<dbReference type="Pfam" id="PF01189">
    <property type="entry name" value="Methyltr_RsmB-F"/>
    <property type="match status" value="1"/>
</dbReference>
<comment type="subcellular location">
    <subcellularLocation>
        <location evidence="2">Cytoplasm</location>
    </subcellularLocation>
</comment>
<dbReference type="InterPro" id="IPR054728">
    <property type="entry name" value="RsmB-like_ferredoxin"/>
</dbReference>
<dbReference type="Gene3D" id="3.40.50.150">
    <property type="entry name" value="Vaccinia Virus protein VP39"/>
    <property type="match status" value="1"/>
</dbReference>
<evidence type="ECO:0000256" key="1">
    <source>
        <dbReference type="ARBA" id="ARBA00002724"/>
    </source>
</evidence>
<comment type="catalytic activity">
    <reaction evidence="12">
        <text>cytidine(967) in 16S rRNA + S-adenosyl-L-methionine = 5-methylcytidine(967) in 16S rRNA + S-adenosyl-L-homocysteine + H(+)</text>
        <dbReference type="Rhea" id="RHEA:42748"/>
        <dbReference type="Rhea" id="RHEA-COMP:10219"/>
        <dbReference type="Rhea" id="RHEA-COMP:10220"/>
        <dbReference type="ChEBI" id="CHEBI:15378"/>
        <dbReference type="ChEBI" id="CHEBI:57856"/>
        <dbReference type="ChEBI" id="CHEBI:59789"/>
        <dbReference type="ChEBI" id="CHEBI:74483"/>
        <dbReference type="ChEBI" id="CHEBI:82748"/>
        <dbReference type="EC" id="2.1.1.176"/>
    </reaction>
</comment>
<keyword evidence="8 13" id="KW-0949">S-adenosyl-L-methionine</keyword>
<dbReference type="Proteomes" id="UP001199296">
    <property type="component" value="Unassembled WGS sequence"/>
</dbReference>
<proteinExistence type="inferred from homology"/>
<dbReference type="FunFam" id="3.40.50.150:FF:000022">
    <property type="entry name" value="Ribosomal RNA small subunit methyltransferase B"/>
    <property type="match status" value="1"/>
</dbReference>
<evidence type="ECO:0000313" key="15">
    <source>
        <dbReference type="EMBL" id="MCC3144775.1"/>
    </source>
</evidence>
<feature type="binding site" evidence="13">
    <location>
        <position position="310"/>
    </location>
    <ligand>
        <name>S-adenosyl-L-methionine</name>
        <dbReference type="ChEBI" id="CHEBI:59789"/>
    </ligand>
</feature>
<keyword evidence="5" id="KW-0698">rRNA processing</keyword>
<dbReference type="Pfam" id="PF22458">
    <property type="entry name" value="RsmF-B_ferredox"/>
    <property type="match status" value="1"/>
</dbReference>
<dbReference type="InterPro" id="IPR023267">
    <property type="entry name" value="RCMT"/>
</dbReference>
<keyword evidence="7 13" id="KW-0808">Transferase</keyword>
<evidence type="ECO:0000256" key="5">
    <source>
        <dbReference type="ARBA" id="ARBA00022552"/>
    </source>
</evidence>
<dbReference type="NCBIfam" id="TIGR00563">
    <property type="entry name" value="rsmB"/>
    <property type="match status" value="1"/>
</dbReference>
<feature type="binding site" evidence="13">
    <location>
        <begin position="259"/>
        <end position="265"/>
    </location>
    <ligand>
        <name>S-adenosyl-L-methionine</name>
        <dbReference type="ChEBI" id="CHEBI:59789"/>
    </ligand>
</feature>
<dbReference type="GO" id="GO:0008649">
    <property type="term" value="F:rRNA methyltransferase activity"/>
    <property type="evidence" value="ECO:0007669"/>
    <property type="project" value="InterPro"/>
</dbReference>
<feature type="binding site" evidence="13">
    <location>
        <position position="283"/>
    </location>
    <ligand>
        <name>S-adenosyl-L-methionine</name>
        <dbReference type="ChEBI" id="CHEBI:59789"/>
    </ligand>
</feature>
<name>A0AAW4WUK1_9FIRM</name>
<dbReference type="GO" id="GO:0006355">
    <property type="term" value="P:regulation of DNA-templated transcription"/>
    <property type="evidence" value="ECO:0007669"/>
    <property type="project" value="InterPro"/>
</dbReference>
<evidence type="ECO:0000256" key="12">
    <source>
        <dbReference type="ARBA" id="ARBA00047283"/>
    </source>
</evidence>
<dbReference type="EMBL" id="JAJFAT010000006">
    <property type="protein sequence ID" value="MCC3144775.1"/>
    <property type="molecule type" value="Genomic_DNA"/>
</dbReference>
<dbReference type="RefSeq" id="WP_229344877.1">
    <property type="nucleotide sequence ID" value="NZ_JAJFAT010000006.1"/>
</dbReference>
<keyword evidence="6 13" id="KW-0489">Methyltransferase</keyword>
<evidence type="ECO:0000256" key="7">
    <source>
        <dbReference type="ARBA" id="ARBA00022679"/>
    </source>
</evidence>
<dbReference type="NCBIfam" id="NF011494">
    <property type="entry name" value="PRK14902.1"/>
    <property type="match status" value="1"/>
</dbReference>
<evidence type="ECO:0000313" key="16">
    <source>
        <dbReference type="Proteomes" id="UP001199296"/>
    </source>
</evidence>
<dbReference type="SUPFAM" id="SSF48013">
    <property type="entry name" value="NusB-like"/>
    <property type="match status" value="1"/>
</dbReference>
<evidence type="ECO:0000256" key="11">
    <source>
        <dbReference type="ARBA" id="ARBA00031088"/>
    </source>
</evidence>
<keyword evidence="9 13" id="KW-0694">RNA-binding</keyword>
<dbReference type="CDD" id="cd02440">
    <property type="entry name" value="AdoMet_MTases"/>
    <property type="match status" value="1"/>
</dbReference>
<dbReference type="AlphaFoldDB" id="A0AAW4WUK1"/>
<dbReference type="InterPro" id="IPR001678">
    <property type="entry name" value="MeTrfase_RsmB-F_NOP2_dom"/>
</dbReference>
<dbReference type="PROSITE" id="PS51686">
    <property type="entry name" value="SAM_MT_RSMB_NOP"/>
    <property type="match status" value="1"/>
</dbReference>
<dbReference type="Pfam" id="PF01029">
    <property type="entry name" value="NusB"/>
    <property type="match status" value="1"/>
</dbReference>